<evidence type="ECO:0000313" key="2">
    <source>
        <dbReference type="Proteomes" id="UP000291422"/>
    </source>
</evidence>
<proteinExistence type="predicted"/>
<sequence>MSQAMSIVFTSVKFICPNPNVIWKKPDLLKNRNFDGSSAKESSGKQAG</sequence>
<name>A0A4V1WRR5_ALTAL</name>
<organism evidence="1 2">
    <name type="scientific">Alternaria alternata</name>
    <name type="common">Alternaria rot fungus</name>
    <name type="synonym">Torula alternata</name>
    <dbReference type="NCBI Taxonomy" id="5599"/>
    <lineage>
        <taxon>Eukaryota</taxon>
        <taxon>Fungi</taxon>
        <taxon>Dikarya</taxon>
        <taxon>Ascomycota</taxon>
        <taxon>Pezizomycotina</taxon>
        <taxon>Dothideomycetes</taxon>
        <taxon>Pleosporomycetidae</taxon>
        <taxon>Pleosporales</taxon>
        <taxon>Pleosporineae</taxon>
        <taxon>Pleosporaceae</taxon>
        <taxon>Alternaria</taxon>
        <taxon>Alternaria sect. Alternaria</taxon>
        <taxon>Alternaria alternata complex</taxon>
    </lineage>
</organism>
<dbReference type="AlphaFoldDB" id="A0A4V1WRR5"/>
<dbReference type="EMBL" id="PDXD01000014">
    <property type="protein sequence ID" value="RYN75583.1"/>
    <property type="molecule type" value="Genomic_DNA"/>
</dbReference>
<reference evidence="2" key="1">
    <citation type="journal article" date="2019" name="bioRxiv">
        <title>Genomics, evolutionary history and diagnostics of the Alternaria alternata species group including apple and Asian pear pathotypes.</title>
        <authorList>
            <person name="Armitage A.D."/>
            <person name="Cockerton H.M."/>
            <person name="Sreenivasaprasad S."/>
            <person name="Woodhall J.W."/>
            <person name="Lane C.R."/>
            <person name="Harrison R.J."/>
            <person name="Clarkson J.P."/>
        </authorList>
    </citation>
    <scope>NUCLEOTIDE SEQUENCE [LARGE SCALE GENOMIC DNA]</scope>
    <source>
        <strain evidence="2">FERA 1177</strain>
    </source>
</reference>
<protein>
    <submittedName>
        <fullName evidence="1">Uncharacterized protein</fullName>
    </submittedName>
</protein>
<evidence type="ECO:0000313" key="1">
    <source>
        <dbReference type="EMBL" id="RYN75583.1"/>
    </source>
</evidence>
<dbReference type="Proteomes" id="UP000291422">
    <property type="component" value="Unassembled WGS sequence"/>
</dbReference>
<accession>A0A4V1WRR5</accession>
<gene>
    <name evidence="1" type="ORF">AA0117_g6252</name>
</gene>
<comment type="caution">
    <text evidence="1">The sequence shown here is derived from an EMBL/GenBank/DDBJ whole genome shotgun (WGS) entry which is preliminary data.</text>
</comment>